<evidence type="ECO:0000259" key="7">
    <source>
        <dbReference type="PROSITE" id="PS50850"/>
    </source>
</evidence>
<keyword evidence="3 6" id="KW-0812">Transmembrane</keyword>
<feature type="transmembrane region" description="Helical" evidence="6">
    <location>
        <begin position="308"/>
        <end position="331"/>
    </location>
</feature>
<dbReference type="InterPro" id="IPR050189">
    <property type="entry name" value="MFS_Efflux_Transporters"/>
</dbReference>
<dbReference type="RefSeq" id="WP_204514124.1">
    <property type="nucleotide sequence ID" value="NZ_CP053840.1"/>
</dbReference>
<dbReference type="Pfam" id="PF07690">
    <property type="entry name" value="MFS_1"/>
    <property type="match status" value="1"/>
</dbReference>
<evidence type="ECO:0000256" key="2">
    <source>
        <dbReference type="ARBA" id="ARBA00022475"/>
    </source>
</evidence>
<dbReference type="InterPro" id="IPR036259">
    <property type="entry name" value="MFS_trans_sf"/>
</dbReference>
<gene>
    <name evidence="8" type="ORF">AVENP_2324</name>
</gene>
<feature type="transmembrane region" description="Helical" evidence="6">
    <location>
        <begin position="54"/>
        <end position="77"/>
    </location>
</feature>
<reference evidence="8 9" key="1">
    <citation type="submission" date="2020-05" db="EMBL/GenBank/DDBJ databases">
        <title>Complete genome sequencing of Campylobacter and Arcobacter type strains.</title>
        <authorList>
            <person name="Miller W.G."/>
            <person name="Yee E."/>
        </authorList>
    </citation>
    <scope>NUCLEOTIDE SEQUENCE [LARGE SCALE GENOMIC DNA]</scope>
    <source>
        <strain evidence="8 9">LMG 26156</strain>
    </source>
</reference>
<dbReference type="AlphaFoldDB" id="A0AAE7BCP6"/>
<evidence type="ECO:0000256" key="4">
    <source>
        <dbReference type="ARBA" id="ARBA00022989"/>
    </source>
</evidence>
<dbReference type="CDD" id="cd17324">
    <property type="entry name" value="MFS_NepI_like"/>
    <property type="match status" value="1"/>
</dbReference>
<evidence type="ECO:0000313" key="9">
    <source>
        <dbReference type="Proteomes" id="UP000503482"/>
    </source>
</evidence>
<feature type="transmembrane region" description="Helical" evidence="6">
    <location>
        <begin position="168"/>
        <end position="189"/>
    </location>
</feature>
<dbReference type="PANTHER" id="PTHR43124:SF5">
    <property type="entry name" value="PURINE RIBONUCLEOSIDE EFFLUX PUMP NEPI"/>
    <property type="match status" value="1"/>
</dbReference>
<protein>
    <submittedName>
        <fullName evidence="8">Major facilitator superfamily transporter</fullName>
    </submittedName>
</protein>
<feature type="transmembrane region" description="Helical" evidence="6">
    <location>
        <begin position="109"/>
        <end position="130"/>
    </location>
</feature>
<dbReference type="KEGG" id="avp:AVENP_2324"/>
<evidence type="ECO:0000256" key="3">
    <source>
        <dbReference type="ARBA" id="ARBA00022692"/>
    </source>
</evidence>
<evidence type="ECO:0000256" key="6">
    <source>
        <dbReference type="SAM" id="Phobius"/>
    </source>
</evidence>
<keyword evidence="4 6" id="KW-1133">Transmembrane helix</keyword>
<feature type="transmembrane region" description="Helical" evidence="6">
    <location>
        <begin position="142"/>
        <end position="162"/>
    </location>
</feature>
<proteinExistence type="predicted"/>
<accession>A0AAE7BCP6</accession>
<keyword evidence="2" id="KW-1003">Cell membrane</keyword>
<feature type="transmembrane region" description="Helical" evidence="6">
    <location>
        <begin position="219"/>
        <end position="240"/>
    </location>
</feature>
<feature type="transmembrane region" description="Helical" evidence="6">
    <location>
        <begin position="255"/>
        <end position="274"/>
    </location>
</feature>
<comment type="subcellular location">
    <subcellularLocation>
        <location evidence="1">Cell membrane</location>
        <topology evidence="1">Multi-pass membrane protein</topology>
    </subcellularLocation>
</comment>
<dbReference type="Proteomes" id="UP000503482">
    <property type="component" value="Chromosome"/>
</dbReference>
<feature type="transmembrane region" description="Helical" evidence="6">
    <location>
        <begin position="84"/>
        <end position="103"/>
    </location>
</feature>
<keyword evidence="9" id="KW-1185">Reference proteome</keyword>
<name>A0AAE7BCP6_9BACT</name>
<dbReference type="Gene3D" id="1.20.1250.20">
    <property type="entry name" value="MFS general substrate transporter like domains"/>
    <property type="match status" value="1"/>
</dbReference>
<keyword evidence="5 6" id="KW-0472">Membrane</keyword>
<dbReference type="PANTHER" id="PTHR43124">
    <property type="entry name" value="PURINE EFFLUX PUMP PBUE"/>
    <property type="match status" value="1"/>
</dbReference>
<dbReference type="GO" id="GO:0005886">
    <property type="term" value="C:plasma membrane"/>
    <property type="evidence" value="ECO:0007669"/>
    <property type="project" value="UniProtKB-SubCell"/>
</dbReference>
<dbReference type="SUPFAM" id="SSF103473">
    <property type="entry name" value="MFS general substrate transporter"/>
    <property type="match status" value="1"/>
</dbReference>
<evidence type="ECO:0000313" key="8">
    <source>
        <dbReference type="EMBL" id="QKF67850.1"/>
    </source>
</evidence>
<organism evidence="8 9">
    <name type="scientific">Arcobacter venerupis</name>
    <dbReference type="NCBI Taxonomy" id="1054033"/>
    <lineage>
        <taxon>Bacteria</taxon>
        <taxon>Pseudomonadati</taxon>
        <taxon>Campylobacterota</taxon>
        <taxon>Epsilonproteobacteria</taxon>
        <taxon>Campylobacterales</taxon>
        <taxon>Arcobacteraceae</taxon>
        <taxon>Arcobacter</taxon>
    </lineage>
</organism>
<dbReference type="EMBL" id="CP053840">
    <property type="protein sequence ID" value="QKF67850.1"/>
    <property type="molecule type" value="Genomic_DNA"/>
</dbReference>
<dbReference type="PROSITE" id="PS50850">
    <property type="entry name" value="MFS"/>
    <property type="match status" value="1"/>
</dbReference>
<dbReference type="GO" id="GO:0022857">
    <property type="term" value="F:transmembrane transporter activity"/>
    <property type="evidence" value="ECO:0007669"/>
    <property type="project" value="InterPro"/>
</dbReference>
<evidence type="ECO:0000256" key="1">
    <source>
        <dbReference type="ARBA" id="ARBA00004651"/>
    </source>
</evidence>
<feature type="transmembrane region" description="Helical" evidence="6">
    <location>
        <begin position="12"/>
        <end position="34"/>
    </location>
</feature>
<feature type="transmembrane region" description="Helical" evidence="6">
    <location>
        <begin position="343"/>
        <end position="368"/>
    </location>
</feature>
<feature type="domain" description="Major facilitator superfamily (MFS) profile" evidence="7">
    <location>
        <begin position="18"/>
        <end position="400"/>
    </location>
</feature>
<dbReference type="InterPro" id="IPR011701">
    <property type="entry name" value="MFS"/>
</dbReference>
<feature type="transmembrane region" description="Helical" evidence="6">
    <location>
        <begin position="281"/>
        <end position="302"/>
    </location>
</feature>
<evidence type="ECO:0000256" key="5">
    <source>
        <dbReference type="ARBA" id="ARBA00023136"/>
    </source>
</evidence>
<sequence length="401" mass="43361">MKKRIKINEESTIPLWGAVWAMSLCAMVLVASEFMPVSLLTPIAAELAITEGHAGQSISISGLFALVTSLFITSIIGHTDRRSVLLFFTALMGVSGIMVAFAPDSNILMIGRAVLGICIGGFWSMSAATIMRLVPKEIVPKALAILNGGNALATTVAAPLGSYLGGIIGWRGAFFCIVPVAVITFVWQYKSMPHLPARHSYGHRPKLSSVFKLLKQWKVTLGMLSTMFFFMGQFALFTYLRPFLEIHTGVDVETLSLILLAMGLSGLIGTFIIGNILKTRLYSLLIVIPFLMMLIVISLLYFGDSLLAVFILMSFWGLLGTSAPVAWWTWLSKTLPNDTEAGGGLMVAIVQLAITVGAAGGGLLFDIYGYEITFVFSAIILAVATLMASVTAFYTYKKEKA</sequence>
<feature type="transmembrane region" description="Helical" evidence="6">
    <location>
        <begin position="374"/>
        <end position="396"/>
    </location>
</feature>
<dbReference type="InterPro" id="IPR020846">
    <property type="entry name" value="MFS_dom"/>
</dbReference>